<reference evidence="2" key="1">
    <citation type="journal article" date="2013" name="Stand. Genomic Sci.">
        <title>Genome sequence of the Litoreibacter arenae type strain (DSM 19593(T)), a member of the Roseobacter clade isolated from sea sand.</title>
        <authorList>
            <person name="Riedel T."/>
            <person name="Fiebig A."/>
            <person name="Petersen J."/>
            <person name="Gronow S."/>
            <person name="Kyrpides N.C."/>
            <person name="Goker M."/>
            <person name="Klenk H.P."/>
        </authorList>
    </citation>
    <scope>NUCLEOTIDE SEQUENCE [LARGE SCALE GENOMIC DNA]</scope>
    <source>
        <strain evidence="2">DSM 19593</strain>
    </source>
</reference>
<name>S9QKK2_9RHOB</name>
<dbReference type="RefSeq" id="WP_021100228.1">
    <property type="nucleotide sequence ID" value="NZ_KE557306.1"/>
</dbReference>
<proteinExistence type="predicted"/>
<dbReference type="AlphaFoldDB" id="S9QKK2"/>
<organism evidence="1 2">
    <name type="scientific">Litoreibacter arenae DSM 19593</name>
    <dbReference type="NCBI Taxonomy" id="1123360"/>
    <lineage>
        <taxon>Bacteria</taxon>
        <taxon>Pseudomonadati</taxon>
        <taxon>Pseudomonadota</taxon>
        <taxon>Alphaproteobacteria</taxon>
        <taxon>Rhodobacterales</taxon>
        <taxon>Roseobacteraceae</taxon>
        <taxon>Litoreibacter</taxon>
    </lineage>
</organism>
<evidence type="ECO:0000313" key="2">
    <source>
        <dbReference type="Proteomes" id="UP000015351"/>
    </source>
</evidence>
<protein>
    <submittedName>
        <fullName evidence="1">Uncharacterized protein</fullName>
    </submittedName>
</protein>
<sequence length="123" mass="12898">MSFAAGQVWTFPEREGCPQLTVTIGRVDTAADLGADPANSAVLSVSITPDAEAEDWPAVGHTPIAASAFAGGELVMDGVTPPEDFDDDYDTWRSAFDAGEAGVFTTAPPDAYSAILQIYAERD</sequence>
<dbReference type="STRING" id="1123360.thalar_01662"/>
<dbReference type="OrthoDB" id="66828at2"/>
<dbReference type="EMBL" id="AONI01000009">
    <property type="protein sequence ID" value="EPX80322.1"/>
    <property type="molecule type" value="Genomic_DNA"/>
</dbReference>
<gene>
    <name evidence="1" type="ORF">thalar_01662</name>
</gene>
<accession>S9QKK2</accession>
<comment type="caution">
    <text evidence="1">The sequence shown here is derived from an EMBL/GenBank/DDBJ whole genome shotgun (WGS) entry which is preliminary data.</text>
</comment>
<dbReference type="Proteomes" id="UP000015351">
    <property type="component" value="Unassembled WGS sequence"/>
</dbReference>
<evidence type="ECO:0000313" key="1">
    <source>
        <dbReference type="EMBL" id="EPX80322.1"/>
    </source>
</evidence>
<dbReference type="HOGENOM" id="CLU_2012462_0_0_5"/>
<keyword evidence="2" id="KW-1185">Reference proteome</keyword>